<comment type="caution">
    <text evidence="1">The sequence shown here is derived from an EMBL/GenBank/DDBJ whole genome shotgun (WGS) entry which is preliminary data.</text>
</comment>
<proteinExistence type="predicted"/>
<organism evidence="1 2">
    <name type="scientific">Discostella pseudostelligera</name>
    <dbReference type="NCBI Taxonomy" id="259834"/>
    <lineage>
        <taxon>Eukaryota</taxon>
        <taxon>Sar</taxon>
        <taxon>Stramenopiles</taxon>
        <taxon>Ochrophyta</taxon>
        <taxon>Bacillariophyta</taxon>
        <taxon>Coscinodiscophyceae</taxon>
        <taxon>Thalassiosirophycidae</taxon>
        <taxon>Stephanodiscales</taxon>
        <taxon>Stephanodiscaceae</taxon>
        <taxon>Discostella</taxon>
    </lineage>
</organism>
<dbReference type="AlphaFoldDB" id="A0ABD3MW74"/>
<reference evidence="1 2" key="1">
    <citation type="submission" date="2024-10" db="EMBL/GenBank/DDBJ databases">
        <title>Updated reference genomes for cyclostephanoid diatoms.</title>
        <authorList>
            <person name="Roberts W.R."/>
            <person name="Alverson A.J."/>
        </authorList>
    </citation>
    <scope>NUCLEOTIDE SEQUENCE [LARGE SCALE GENOMIC DNA]</scope>
    <source>
        <strain evidence="1 2">AJA232-27</strain>
    </source>
</reference>
<dbReference type="Proteomes" id="UP001530293">
    <property type="component" value="Unassembled WGS sequence"/>
</dbReference>
<keyword evidence="2" id="KW-1185">Reference proteome</keyword>
<protein>
    <submittedName>
        <fullName evidence="1">Uncharacterized protein</fullName>
    </submittedName>
</protein>
<evidence type="ECO:0000313" key="2">
    <source>
        <dbReference type="Proteomes" id="UP001530293"/>
    </source>
</evidence>
<name>A0ABD3MW74_9STRA</name>
<sequence>MQAIPCRPRLADATNRTTFPPLPTTSVIFEYAIDADSLVSLPLNLRSLGAKVGCSTPCLPLFHAAITARYPLSYTFVNDSRQRPSPLILKMKKPFFEPSCNVGLPCSSTGYLGKHLNLSLVAATNCFSVETNFIADIGPNCDGFGGVRIFCFHFFRVSVPTKKFSSKSLIDVLSRSHEIT</sequence>
<gene>
    <name evidence="1" type="ORF">ACHAWU_004564</name>
</gene>
<dbReference type="EMBL" id="JALLBG020000078">
    <property type="protein sequence ID" value="KAL3767066.1"/>
    <property type="molecule type" value="Genomic_DNA"/>
</dbReference>
<accession>A0ABD3MW74</accession>
<evidence type="ECO:0000313" key="1">
    <source>
        <dbReference type="EMBL" id="KAL3767066.1"/>
    </source>
</evidence>